<feature type="compositionally biased region" description="Low complexity" evidence="5">
    <location>
        <begin position="704"/>
        <end position="715"/>
    </location>
</feature>
<comment type="similarity">
    <text evidence="4">Belongs to the TonB-dependent receptor family.</text>
</comment>
<comment type="caution">
    <text evidence="9">The sequence shown here is derived from an EMBL/GenBank/DDBJ whole genome shotgun (WGS) entry which is preliminary data.</text>
</comment>
<proteinExistence type="inferred from homology"/>
<dbReference type="RefSeq" id="WP_126767102.1">
    <property type="nucleotide sequence ID" value="NZ_PIPJ01000004.1"/>
</dbReference>
<keyword evidence="10" id="KW-1185">Reference proteome</keyword>
<dbReference type="EMBL" id="PIPJ01000004">
    <property type="protein sequence ID" value="RUO20869.1"/>
    <property type="molecule type" value="Genomic_DNA"/>
</dbReference>
<accession>A0A432VW91</accession>
<evidence type="ECO:0000259" key="7">
    <source>
        <dbReference type="Pfam" id="PF00593"/>
    </source>
</evidence>
<comment type="subcellular location">
    <subcellularLocation>
        <location evidence="1 4">Cell outer membrane</location>
    </subcellularLocation>
</comment>
<evidence type="ECO:0000256" key="5">
    <source>
        <dbReference type="SAM" id="MobiDB-lite"/>
    </source>
</evidence>
<protein>
    <submittedName>
        <fullName evidence="9">TonB-dependent receptor</fullName>
    </submittedName>
</protein>
<dbReference type="PANTHER" id="PTHR40980">
    <property type="entry name" value="PLUG DOMAIN-CONTAINING PROTEIN"/>
    <property type="match status" value="1"/>
</dbReference>
<dbReference type="InterPro" id="IPR010104">
    <property type="entry name" value="TonB_rcpt_bac"/>
</dbReference>
<feature type="chain" id="PRO_5018966399" evidence="6">
    <location>
        <begin position="30"/>
        <end position="990"/>
    </location>
</feature>
<dbReference type="NCBIfam" id="TIGR01782">
    <property type="entry name" value="TonB-Xanth-Caul"/>
    <property type="match status" value="1"/>
</dbReference>
<dbReference type="InterPro" id="IPR000531">
    <property type="entry name" value="Beta-barrel_TonB"/>
</dbReference>
<dbReference type="SUPFAM" id="SSF56935">
    <property type="entry name" value="Porins"/>
    <property type="match status" value="1"/>
</dbReference>
<dbReference type="Pfam" id="PF07715">
    <property type="entry name" value="Plug"/>
    <property type="match status" value="1"/>
</dbReference>
<dbReference type="Gene3D" id="2.40.170.20">
    <property type="entry name" value="TonB-dependent receptor, beta-barrel domain"/>
    <property type="match status" value="1"/>
</dbReference>
<dbReference type="OrthoDB" id="8727862at2"/>
<dbReference type="GO" id="GO:0009279">
    <property type="term" value="C:cell outer membrane"/>
    <property type="evidence" value="ECO:0007669"/>
    <property type="project" value="UniProtKB-SubCell"/>
</dbReference>
<dbReference type="InterPro" id="IPR036942">
    <property type="entry name" value="Beta-barrel_TonB_sf"/>
</dbReference>
<dbReference type="InterPro" id="IPR037066">
    <property type="entry name" value="Plug_dom_sf"/>
</dbReference>
<evidence type="ECO:0000256" key="4">
    <source>
        <dbReference type="RuleBase" id="RU003357"/>
    </source>
</evidence>
<evidence type="ECO:0000256" key="6">
    <source>
        <dbReference type="SAM" id="SignalP"/>
    </source>
</evidence>
<dbReference type="Proteomes" id="UP000288395">
    <property type="component" value="Unassembled WGS sequence"/>
</dbReference>
<feature type="region of interest" description="Disordered" evidence="5">
    <location>
        <begin position="704"/>
        <end position="723"/>
    </location>
</feature>
<organism evidence="9 10">
    <name type="scientific">Aliidiomarina iranensis</name>
    <dbReference type="NCBI Taxonomy" id="1434071"/>
    <lineage>
        <taxon>Bacteria</taxon>
        <taxon>Pseudomonadati</taxon>
        <taxon>Pseudomonadota</taxon>
        <taxon>Gammaproteobacteria</taxon>
        <taxon>Alteromonadales</taxon>
        <taxon>Idiomarinaceae</taxon>
        <taxon>Aliidiomarina</taxon>
    </lineage>
</organism>
<dbReference type="AlphaFoldDB" id="A0A432VW91"/>
<evidence type="ECO:0000313" key="10">
    <source>
        <dbReference type="Proteomes" id="UP000288395"/>
    </source>
</evidence>
<evidence type="ECO:0000259" key="8">
    <source>
        <dbReference type="Pfam" id="PF07715"/>
    </source>
</evidence>
<dbReference type="InterPro" id="IPR012910">
    <property type="entry name" value="Plug_dom"/>
</dbReference>
<evidence type="ECO:0000256" key="1">
    <source>
        <dbReference type="ARBA" id="ARBA00004442"/>
    </source>
</evidence>
<evidence type="ECO:0000256" key="2">
    <source>
        <dbReference type="ARBA" id="ARBA00023136"/>
    </source>
</evidence>
<evidence type="ECO:0000313" key="9">
    <source>
        <dbReference type="EMBL" id="RUO20869.1"/>
    </source>
</evidence>
<feature type="domain" description="TonB-dependent receptor-like beta-barrel" evidence="7">
    <location>
        <begin position="416"/>
        <end position="957"/>
    </location>
</feature>
<keyword evidence="4" id="KW-0798">TonB box</keyword>
<feature type="signal peptide" evidence="6">
    <location>
        <begin position="1"/>
        <end position="29"/>
    </location>
</feature>
<dbReference type="PANTHER" id="PTHR40980:SF3">
    <property type="entry name" value="TONB-DEPENDENT RECEPTOR-LIKE BETA-BARREL DOMAIN-CONTAINING PROTEIN"/>
    <property type="match status" value="1"/>
</dbReference>
<dbReference type="Gene3D" id="2.170.130.10">
    <property type="entry name" value="TonB-dependent receptor, plug domain"/>
    <property type="match status" value="1"/>
</dbReference>
<keyword evidence="6" id="KW-0732">Signal</keyword>
<feature type="domain" description="TonB-dependent receptor plug" evidence="8">
    <location>
        <begin position="66"/>
        <end position="162"/>
    </location>
</feature>
<keyword evidence="2 4" id="KW-0472">Membrane</keyword>
<dbReference type="Pfam" id="PF00593">
    <property type="entry name" value="TonB_dep_Rec_b-barrel"/>
    <property type="match status" value="1"/>
</dbReference>
<keyword evidence="9" id="KW-0675">Receptor</keyword>
<keyword evidence="3" id="KW-0998">Cell outer membrane</keyword>
<reference evidence="10" key="1">
    <citation type="journal article" date="2018" name="Front. Microbiol.">
        <title>Genome-Based Analysis Reveals the Taxonomy and Diversity of the Family Idiomarinaceae.</title>
        <authorList>
            <person name="Liu Y."/>
            <person name="Lai Q."/>
            <person name="Shao Z."/>
        </authorList>
    </citation>
    <scope>NUCLEOTIDE SEQUENCE [LARGE SCALE GENOMIC DNA]</scope>
    <source>
        <strain evidence="10">GBPy7</strain>
    </source>
</reference>
<sequence>MKKITFMKSPVAAAVSVILTAGLMTPLYAQDVEQEQEEQTEETRNIEVLQVRGILGSLARSTNFKRTSSGIVDAISAEEMGKFPDTNLAESLQRITGVTVSRVNGEGSQITVRGFGPEFNLITLNGRQMPGTGYTRSFNMENLSSENVSALEVYKTGRAATPSGGLGATVNIVTTRPLERSGRNFVLLGKGIHDSSVEKGDDVTPEVAAIYSDSFADNRFGVAFSISQYRRDFQTQQANIQGWQANVPLPTNLDAANVVDPRPIDDDGNRVGNHFFPKDMNYGFADVSQERTNGQLTLQFAPTDNLMITTDYTGSRSLTGTESFGWGIWNEFGGNINAYELDADGTAIYADIAGNDGSFTAEKGTTEVKSSSIGLNLEYTFSDTLSFWFDVHDSSTETDDGADPGSGHFGQVILGSDQLRSKMYDYRVGDIPQMQINWNNGTNVLGPGEIDSNFSQFFHRPAESTVRQYQFQTNWLNFGTFDIPLTQITAGISRTDQEMSGYEAWSGLRGGPGFNPAFPEIFPDSMFTRQATGSFLDQFTGGGNDLLTDYYYTYDYDEAVARQQAFLTAELMGDDVYLADPYINGITSQSSVNEVTDAIFVQSDWEFYIRDLPVTLNAGLRYETTDVTSQVRQRVERQVNWVSASEWIMQYEPQDEVSFLTQEGSNDVLLPNLDFKIEFTDQIVGRFSYGKTIARAPLGDLAGGRSLSGSPRPGSRSGGQGNTNLLPFESTNFDVALEYYYGIGSYASIGVFRKDVDNFIQRTITETTVDGLRDIFEGPRYQQAVASIEGRGEQATSTAIFQEMLDLGFGNADGVIEPSSDDPLITWQISQPTNTESKKVEGMELALQHVFGESGFGLGVNATIVSGDVDFDNESLTQQSPLTGLGDSANLQAFYEKHGLSVKVTYAWRDDYLIGVGQAQGSSEGPPQYAKSFGQWDMNASYAVTDKLTVFFEGLNLTNETEQGYGRYERQFLFARQYGPRYTLGARYNF</sequence>
<name>A0A432VW91_9GAMM</name>
<evidence type="ECO:0000256" key="3">
    <source>
        <dbReference type="ARBA" id="ARBA00023237"/>
    </source>
</evidence>
<gene>
    <name evidence="9" type="ORF">CWE08_07140</name>
</gene>